<name>A0A0D2PH56_HYPSF</name>
<keyword evidence="2" id="KW-1185">Reference proteome</keyword>
<evidence type="ECO:0000313" key="2">
    <source>
        <dbReference type="Proteomes" id="UP000054270"/>
    </source>
</evidence>
<evidence type="ECO:0008006" key="3">
    <source>
        <dbReference type="Google" id="ProtNLM"/>
    </source>
</evidence>
<dbReference type="AlphaFoldDB" id="A0A0D2PH56"/>
<proteinExistence type="predicted"/>
<accession>A0A0D2PH56</accession>
<reference evidence="2" key="1">
    <citation type="submission" date="2014-04" db="EMBL/GenBank/DDBJ databases">
        <title>Evolutionary Origins and Diversification of the Mycorrhizal Mutualists.</title>
        <authorList>
            <consortium name="DOE Joint Genome Institute"/>
            <consortium name="Mycorrhizal Genomics Consortium"/>
            <person name="Kohler A."/>
            <person name="Kuo A."/>
            <person name="Nagy L.G."/>
            <person name="Floudas D."/>
            <person name="Copeland A."/>
            <person name="Barry K.W."/>
            <person name="Cichocki N."/>
            <person name="Veneault-Fourrey C."/>
            <person name="LaButti K."/>
            <person name="Lindquist E.A."/>
            <person name="Lipzen A."/>
            <person name="Lundell T."/>
            <person name="Morin E."/>
            <person name="Murat C."/>
            <person name="Riley R."/>
            <person name="Ohm R."/>
            <person name="Sun H."/>
            <person name="Tunlid A."/>
            <person name="Henrissat B."/>
            <person name="Grigoriev I.V."/>
            <person name="Hibbett D.S."/>
            <person name="Martin F."/>
        </authorList>
    </citation>
    <scope>NUCLEOTIDE SEQUENCE [LARGE SCALE GENOMIC DNA]</scope>
    <source>
        <strain evidence="2">FD-334 SS-4</strain>
    </source>
</reference>
<organism evidence="1 2">
    <name type="scientific">Hypholoma sublateritium (strain FD-334 SS-4)</name>
    <dbReference type="NCBI Taxonomy" id="945553"/>
    <lineage>
        <taxon>Eukaryota</taxon>
        <taxon>Fungi</taxon>
        <taxon>Dikarya</taxon>
        <taxon>Basidiomycota</taxon>
        <taxon>Agaricomycotina</taxon>
        <taxon>Agaricomycetes</taxon>
        <taxon>Agaricomycetidae</taxon>
        <taxon>Agaricales</taxon>
        <taxon>Agaricineae</taxon>
        <taxon>Strophariaceae</taxon>
        <taxon>Hypholoma</taxon>
    </lineage>
</organism>
<dbReference type="SUPFAM" id="SSF52047">
    <property type="entry name" value="RNI-like"/>
    <property type="match status" value="1"/>
</dbReference>
<protein>
    <recommendedName>
        <fullName evidence="3">F-box domain-containing protein</fullName>
    </recommendedName>
</protein>
<dbReference type="OMA" id="DITFRED"/>
<evidence type="ECO:0000313" key="1">
    <source>
        <dbReference type="EMBL" id="KJA19430.1"/>
    </source>
</evidence>
<dbReference type="EMBL" id="KN817578">
    <property type="protein sequence ID" value="KJA19430.1"/>
    <property type="molecule type" value="Genomic_DNA"/>
</dbReference>
<gene>
    <name evidence="1" type="ORF">HYPSUDRAFT_893940</name>
</gene>
<sequence length="509" mass="57145">MSIQRLDVDILWAIFLINADMFNDHRALETTLATSRVCHGWRSFMLEMTSMWAHLIDLDHRLWRTVEGRRELMRRSGTGLLWMKTDYLYLRCAKNILGVLSKNWERIQRLEVTMQVEHVDLWLPLYLPAPHLESFDITFREDSHVFKHVVASLFGGHAPMLRELRFSGYEYNFTARPSWLHQLRSLDLSVQLKVSETLEVLALTPNLVNLRLGQMLADRTSTTPSPVSLTQLAHLDLNLTGTLTPGAVLMDNICIPTTCSLTFSARLMQLGEIDNTSTFTPTIRAISTYVRSSFTHHAPRMLSLTITPRHFILETATLADGPTFRLRMELAPHQVFPMQALTVLLRGFSLPCFSTVTSFSFAISGMDRPALALSAFMACLPSVTAIRTDKWSLRHLLSAQAAQKGADTGPLIAFPMLEILTLRSFLSSRLNASPLDSSPDPVSKFVMARIAHGHAIGVVDFTENTLDSLPSMAFLRKADGLKVRWRQGGASETREYMCGTGAPRHPGPV</sequence>
<dbReference type="Proteomes" id="UP000054270">
    <property type="component" value="Unassembled WGS sequence"/>
</dbReference>
<dbReference type="OrthoDB" id="3130276at2759"/>